<feature type="signal peptide" evidence="1">
    <location>
        <begin position="1"/>
        <end position="18"/>
    </location>
</feature>
<accession>A0ABR1T394</accession>
<reference evidence="2 3" key="1">
    <citation type="submission" date="2023-01" db="EMBL/GenBank/DDBJ databases">
        <title>Analysis of 21 Apiospora genomes using comparative genomics revels a genus with tremendous synthesis potential of carbohydrate active enzymes and secondary metabolites.</title>
        <authorList>
            <person name="Sorensen T."/>
        </authorList>
    </citation>
    <scope>NUCLEOTIDE SEQUENCE [LARGE SCALE GENOMIC DNA]</scope>
    <source>
        <strain evidence="2 3">CBS 135458</strain>
    </source>
</reference>
<dbReference type="GeneID" id="92098531"/>
<dbReference type="EMBL" id="JAQQWL010000015">
    <property type="protein sequence ID" value="KAK8041052.1"/>
    <property type="molecule type" value="Genomic_DNA"/>
</dbReference>
<protein>
    <submittedName>
        <fullName evidence="2">Uncharacterized protein</fullName>
    </submittedName>
</protein>
<dbReference type="SUPFAM" id="SSF56059">
    <property type="entry name" value="Glutathione synthetase ATP-binding domain-like"/>
    <property type="match status" value="1"/>
</dbReference>
<sequence>MHFLLGLLLWGFASYAHADFWVFYEDEGNGQQRYKFFACHDVEVAEPWVIKSDVSGGKRGVRVVGGDKTLPDVFEANLVSIHYTIYKDRGYDIYDLQGNQHGSCQSINDIDYDCVEVNWFGRSVFNCSSDWNATDMN</sequence>
<feature type="chain" id="PRO_5045162098" evidence="1">
    <location>
        <begin position="19"/>
        <end position="137"/>
    </location>
</feature>
<dbReference type="RefSeq" id="XP_066708597.1">
    <property type="nucleotide sequence ID" value="XM_066865468.1"/>
</dbReference>
<evidence type="ECO:0000313" key="2">
    <source>
        <dbReference type="EMBL" id="KAK8041052.1"/>
    </source>
</evidence>
<comment type="caution">
    <text evidence="2">The sequence shown here is derived from an EMBL/GenBank/DDBJ whole genome shotgun (WGS) entry which is preliminary data.</text>
</comment>
<gene>
    <name evidence="2" type="ORF">PG994_014059</name>
</gene>
<evidence type="ECO:0000256" key="1">
    <source>
        <dbReference type="SAM" id="SignalP"/>
    </source>
</evidence>
<proteinExistence type="predicted"/>
<evidence type="ECO:0000313" key="3">
    <source>
        <dbReference type="Proteomes" id="UP001480595"/>
    </source>
</evidence>
<name>A0ABR1T394_9PEZI</name>
<organism evidence="2 3">
    <name type="scientific">Apiospora phragmitis</name>
    <dbReference type="NCBI Taxonomy" id="2905665"/>
    <lineage>
        <taxon>Eukaryota</taxon>
        <taxon>Fungi</taxon>
        <taxon>Dikarya</taxon>
        <taxon>Ascomycota</taxon>
        <taxon>Pezizomycotina</taxon>
        <taxon>Sordariomycetes</taxon>
        <taxon>Xylariomycetidae</taxon>
        <taxon>Amphisphaeriales</taxon>
        <taxon>Apiosporaceae</taxon>
        <taxon>Apiospora</taxon>
    </lineage>
</organism>
<keyword evidence="3" id="KW-1185">Reference proteome</keyword>
<dbReference type="Proteomes" id="UP001480595">
    <property type="component" value="Unassembled WGS sequence"/>
</dbReference>
<keyword evidence="1" id="KW-0732">Signal</keyword>